<evidence type="ECO:0000256" key="4">
    <source>
        <dbReference type="ARBA" id="ARBA00069232"/>
    </source>
</evidence>
<reference evidence="7" key="1">
    <citation type="journal article" date="2018" name="Genome Biol. Evol.">
        <title>Mitochondrial and Plastid Genomes from Coralline Red Algae Provide Insights into the Incongruent Evolutionary Histories of Organelles.</title>
        <authorList>
            <person name="Lee J."/>
            <person name="Song H.J."/>
            <person name="In Park S."/>
            <person name="Lee Y.M."/>
            <person name="Jeong S.Y."/>
            <person name="Oh Cho T."/>
            <person name="Kim J.H."/>
            <person name="Choi H.G."/>
            <person name="Choi C.G."/>
            <person name="Nelson W.A."/>
            <person name="Fredericq S."/>
            <person name="Bhattacharya D."/>
            <person name="Su Yoon H."/>
        </authorList>
    </citation>
    <scope>NUCLEOTIDE SEQUENCE</scope>
</reference>
<evidence type="ECO:0000256" key="1">
    <source>
        <dbReference type="ARBA" id="ARBA00006767"/>
    </source>
</evidence>
<dbReference type="EMBL" id="MH281627">
    <property type="protein sequence ID" value="AYR05784.1"/>
    <property type="molecule type" value="Genomic_DNA"/>
</dbReference>
<evidence type="ECO:0000256" key="2">
    <source>
        <dbReference type="ARBA" id="ARBA00022980"/>
    </source>
</evidence>
<evidence type="ECO:0000313" key="7">
    <source>
        <dbReference type="EMBL" id="AYR05784.1"/>
    </source>
</evidence>
<dbReference type="AlphaFoldDB" id="A0A3G3MG28"/>
<geneLocation type="plastid" evidence="7"/>
<name>A0A3G3MG28_9FLOR</name>
<protein>
    <recommendedName>
        <fullName evidence="4">Small ribosomal subunit protein bS1c</fullName>
    </recommendedName>
    <alternativeName>
        <fullName evidence="5">30S ribosomal protein S1, chloroplastic</fullName>
    </alternativeName>
</protein>
<evidence type="ECO:0000256" key="5">
    <source>
        <dbReference type="ARBA" id="ARBA00081784"/>
    </source>
</evidence>
<dbReference type="SUPFAM" id="SSF50249">
    <property type="entry name" value="Nucleic acid-binding proteins"/>
    <property type="match status" value="3"/>
</dbReference>
<dbReference type="InterPro" id="IPR050437">
    <property type="entry name" value="Ribos_protein_bS1-like"/>
</dbReference>
<comment type="similarity">
    <text evidence="1">Belongs to the bacterial ribosomal protein bS1 family.</text>
</comment>
<feature type="domain" description="S1 motif" evidence="6">
    <location>
        <begin position="30"/>
        <end position="98"/>
    </location>
</feature>
<gene>
    <name evidence="7" type="primary">rps1</name>
</gene>
<dbReference type="GO" id="GO:0003729">
    <property type="term" value="F:mRNA binding"/>
    <property type="evidence" value="ECO:0007669"/>
    <property type="project" value="TreeGrafter"/>
</dbReference>
<dbReference type="FunFam" id="2.40.50.140:FF:000103">
    <property type="entry name" value="protein RRP5 homolog"/>
    <property type="match status" value="1"/>
</dbReference>
<feature type="domain" description="S1 motif" evidence="6">
    <location>
        <begin position="194"/>
        <end position="262"/>
    </location>
</feature>
<dbReference type="PANTHER" id="PTHR10724:SF7">
    <property type="entry name" value="SMALL RIBOSOMAL SUBUNIT PROTEIN BS1C"/>
    <property type="match status" value="1"/>
</dbReference>
<proteinExistence type="inferred from homology"/>
<keyword evidence="3" id="KW-0687">Ribonucleoprotein</keyword>
<dbReference type="PROSITE" id="PS50126">
    <property type="entry name" value="S1"/>
    <property type="match status" value="3"/>
</dbReference>
<dbReference type="Gene3D" id="2.40.50.140">
    <property type="entry name" value="Nucleic acid-binding proteins"/>
    <property type="match status" value="3"/>
</dbReference>
<evidence type="ECO:0000256" key="3">
    <source>
        <dbReference type="ARBA" id="ARBA00023274"/>
    </source>
</evidence>
<dbReference type="PANTHER" id="PTHR10724">
    <property type="entry name" value="30S RIBOSOMAL PROTEIN S1"/>
    <property type="match status" value="1"/>
</dbReference>
<dbReference type="GO" id="GO:0005840">
    <property type="term" value="C:ribosome"/>
    <property type="evidence" value="ECO:0007669"/>
    <property type="project" value="UniProtKB-KW"/>
</dbReference>
<dbReference type="Pfam" id="PF00575">
    <property type="entry name" value="S1"/>
    <property type="match status" value="2"/>
</dbReference>
<dbReference type="InterPro" id="IPR012340">
    <property type="entry name" value="NA-bd_OB-fold"/>
</dbReference>
<organism evidence="7">
    <name type="scientific">Lithothamnion sp</name>
    <dbReference type="NCBI Taxonomy" id="1940749"/>
    <lineage>
        <taxon>Eukaryota</taxon>
        <taxon>Rhodophyta</taxon>
        <taxon>Florideophyceae</taxon>
        <taxon>Corallinophycidae</taxon>
        <taxon>Hapalidiales</taxon>
        <taxon>Hapalidiaceae</taxon>
        <taxon>Melobesioideae</taxon>
        <taxon>Lithothamnion</taxon>
    </lineage>
</organism>
<dbReference type="GO" id="GO:0003735">
    <property type="term" value="F:structural constituent of ribosome"/>
    <property type="evidence" value="ECO:0007669"/>
    <property type="project" value="TreeGrafter"/>
</dbReference>
<dbReference type="SMART" id="SM00316">
    <property type="entry name" value="S1"/>
    <property type="match status" value="3"/>
</dbReference>
<keyword evidence="2 7" id="KW-0689">Ribosomal protein</keyword>
<evidence type="ECO:0000259" key="6">
    <source>
        <dbReference type="PROSITE" id="PS50126"/>
    </source>
</evidence>
<dbReference type="GO" id="GO:1990904">
    <property type="term" value="C:ribonucleoprotein complex"/>
    <property type="evidence" value="ECO:0007669"/>
    <property type="project" value="UniProtKB-KW"/>
</dbReference>
<sequence>MKPKLKTHTGFTHKDFASVLNKYNYSLNLGDITAGTIFSEEKYGFLVDIGARIAAYLPKDEITLDKEYLLTNQIINETREFFILAHNKKSEQLILSIKRLEYIRAWERIKQMQQEDITISLNVNEINKGGLLTSIEGIQGFVPNSHLVEIKNKRLLLNRQIKCKFLLVNEKLNKLIFSNKRAILNSLSNIIYIGLVTTGTVTKIENYGIFVEIYAINALLHISEIESSKLKDIDKVFQAGNKIKVKIIHIDRKQGRLSLSQRNL</sequence>
<dbReference type="InterPro" id="IPR003029">
    <property type="entry name" value="S1_domain"/>
</dbReference>
<keyword evidence="7" id="KW-0934">Plastid</keyword>
<accession>A0A3G3MG28</accession>
<dbReference type="GO" id="GO:0006412">
    <property type="term" value="P:translation"/>
    <property type="evidence" value="ECO:0007669"/>
    <property type="project" value="TreeGrafter"/>
</dbReference>
<feature type="domain" description="S1 motif" evidence="6">
    <location>
        <begin position="115"/>
        <end position="180"/>
    </location>
</feature>